<evidence type="ECO:0000313" key="1">
    <source>
        <dbReference type="EMBL" id="RJL21118.1"/>
    </source>
</evidence>
<dbReference type="Proteomes" id="UP000265768">
    <property type="component" value="Unassembled WGS sequence"/>
</dbReference>
<proteinExistence type="predicted"/>
<gene>
    <name evidence="1" type="ORF">D5H75_38575</name>
</gene>
<reference evidence="1 2" key="1">
    <citation type="submission" date="2018-09" db="EMBL/GenBank/DDBJ databases">
        <title>YIM 75507 draft genome.</title>
        <authorList>
            <person name="Tang S."/>
            <person name="Feng Y."/>
        </authorList>
    </citation>
    <scope>NUCLEOTIDE SEQUENCE [LARGE SCALE GENOMIC DNA]</scope>
    <source>
        <strain evidence="1 2">YIM 75507</strain>
    </source>
</reference>
<accession>A0A3A4A066</accession>
<dbReference type="RefSeq" id="WP_119931579.1">
    <property type="nucleotide sequence ID" value="NZ_QZEY01000027.1"/>
</dbReference>
<dbReference type="AlphaFoldDB" id="A0A3A4A066"/>
<comment type="caution">
    <text evidence="1">The sequence shown here is derived from an EMBL/GenBank/DDBJ whole genome shotgun (WGS) entry which is preliminary data.</text>
</comment>
<keyword evidence="2" id="KW-1185">Reference proteome</keyword>
<dbReference type="OrthoDB" id="9955653at2"/>
<evidence type="ECO:0000313" key="2">
    <source>
        <dbReference type="Proteomes" id="UP000265768"/>
    </source>
</evidence>
<organism evidence="1 2">
    <name type="scientific">Bailinhaonella thermotolerans</name>
    <dbReference type="NCBI Taxonomy" id="1070861"/>
    <lineage>
        <taxon>Bacteria</taxon>
        <taxon>Bacillati</taxon>
        <taxon>Actinomycetota</taxon>
        <taxon>Actinomycetes</taxon>
        <taxon>Streptosporangiales</taxon>
        <taxon>Streptosporangiaceae</taxon>
        <taxon>Bailinhaonella</taxon>
    </lineage>
</organism>
<protein>
    <submittedName>
        <fullName evidence="1">Uncharacterized protein</fullName>
    </submittedName>
</protein>
<dbReference type="EMBL" id="QZEY01000027">
    <property type="protein sequence ID" value="RJL21118.1"/>
    <property type="molecule type" value="Genomic_DNA"/>
</dbReference>
<name>A0A3A4A066_9ACTN</name>
<sequence length="167" mass="18205">MEVWEVTGVEAIDDARASMPFWVIVYHVPESVMPGGHLDCFVPKEAVDNRAVEYGLTDLDQVLRIIIWEPVLRHYQQRAGLAPPTPALSDAAAARAAFDAQVAAVTDTYATVTVAGASRTAGAGRTGARRTADALQPIRDATVLDPILLAARRLDFDRQRLARREGR</sequence>